<gene>
    <name evidence="1" type="ORF">EV207_15717</name>
</gene>
<name>A0A4R2NF81_9BACL</name>
<evidence type="ECO:0000313" key="1">
    <source>
        <dbReference type="EMBL" id="TCP19943.1"/>
    </source>
</evidence>
<dbReference type="AlphaFoldDB" id="A0A4R2NF81"/>
<proteinExistence type="predicted"/>
<sequence length="53" mass="6320">MNISLQQKLLNIFRETRNYYFISLQQSKKSLIGVTFQGSMNFKSLHHNYLLLL</sequence>
<dbReference type="Proteomes" id="UP000295416">
    <property type="component" value="Unassembled WGS sequence"/>
</dbReference>
<keyword evidence="2" id="KW-1185">Reference proteome</keyword>
<reference evidence="1 2" key="1">
    <citation type="submission" date="2019-03" db="EMBL/GenBank/DDBJ databases">
        <title>Genomic Encyclopedia of Type Strains, Phase IV (KMG-IV): sequencing the most valuable type-strain genomes for metagenomic binning, comparative biology and taxonomic classification.</title>
        <authorList>
            <person name="Goeker M."/>
        </authorList>
    </citation>
    <scope>NUCLEOTIDE SEQUENCE [LARGE SCALE GENOMIC DNA]</scope>
    <source>
        <strain evidence="1 2">DSM 19377</strain>
    </source>
</reference>
<protein>
    <submittedName>
        <fullName evidence="1">Uncharacterized protein</fullName>
    </submittedName>
</protein>
<accession>A0A4R2NF81</accession>
<comment type="caution">
    <text evidence="1">The sequence shown here is derived from an EMBL/GenBank/DDBJ whole genome shotgun (WGS) entry which is preliminary data.</text>
</comment>
<organism evidence="1 2">
    <name type="scientific">Scopulibacillus darangshiensis</name>
    <dbReference type="NCBI Taxonomy" id="442528"/>
    <lineage>
        <taxon>Bacteria</taxon>
        <taxon>Bacillati</taxon>
        <taxon>Bacillota</taxon>
        <taxon>Bacilli</taxon>
        <taxon>Bacillales</taxon>
        <taxon>Sporolactobacillaceae</taxon>
        <taxon>Scopulibacillus</taxon>
    </lineage>
</organism>
<evidence type="ECO:0000313" key="2">
    <source>
        <dbReference type="Proteomes" id="UP000295416"/>
    </source>
</evidence>
<dbReference type="EMBL" id="SLXK01000057">
    <property type="protein sequence ID" value="TCP19943.1"/>
    <property type="molecule type" value="Genomic_DNA"/>
</dbReference>